<keyword evidence="3" id="KW-1185">Reference proteome</keyword>
<feature type="compositionally biased region" description="Low complexity" evidence="1">
    <location>
        <begin position="129"/>
        <end position="144"/>
    </location>
</feature>
<accession>A0ABR5J872</accession>
<comment type="caution">
    <text evidence="2">The sequence shown here is derived from an EMBL/GenBank/DDBJ whole genome shotgun (WGS) entry which is preliminary data.</text>
</comment>
<reference evidence="2 3" key="1">
    <citation type="submission" date="2015-07" db="EMBL/GenBank/DDBJ databases">
        <authorList>
            <person name="Ju K.-S."/>
            <person name="Doroghazi J.R."/>
            <person name="Metcalf W.W."/>
        </authorList>
    </citation>
    <scope>NUCLEOTIDE SEQUENCE [LARGE SCALE GENOMIC DNA]</scope>
    <source>
        <strain evidence="2 3">NRRL B-3589</strain>
    </source>
</reference>
<feature type="compositionally biased region" description="Gly residues" evidence="1">
    <location>
        <begin position="51"/>
        <end position="63"/>
    </location>
</feature>
<organism evidence="2 3">
    <name type="scientific">Streptomyces varsoviensis</name>
    <dbReference type="NCBI Taxonomy" id="67373"/>
    <lineage>
        <taxon>Bacteria</taxon>
        <taxon>Bacillati</taxon>
        <taxon>Actinomycetota</taxon>
        <taxon>Actinomycetes</taxon>
        <taxon>Kitasatosporales</taxon>
        <taxon>Streptomycetaceae</taxon>
        <taxon>Streptomyces</taxon>
    </lineage>
</organism>
<evidence type="ECO:0000313" key="2">
    <source>
        <dbReference type="EMBL" id="KOG89321.1"/>
    </source>
</evidence>
<protein>
    <submittedName>
        <fullName evidence="2">Uncharacterized protein</fullName>
    </submittedName>
</protein>
<feature type="region of interest" description="Disordered" evidence="1">
    <location>
        <begin position="121"/>
        <end position="144"/>
    </location>
</feature>
<feature type="compositionally biased region" description="Low complexity" evidence="1">
    <location>
        <begin position="41"/>
        <end position="50"/>
    </location>
</feature>
<feature type="region of interest" description="Disordered" evidence="1">
    <location>
        <begin position="41"/>
        <end position="69"/>
    </location>
</feature>
<feature type="region of interest" description="Disordered" evidence="1">
    <location>
        <begin position="241"/>
        <end position="319"/>
    </location>
</feature>
<dbReference type="Proteomes" id="UP000037020">
    <property type="component" value="Unassembled WGS sequence"/>
</dbReference>
<name>A0ABR5J872_9ACTN</name>
<dbReference type="EMBL" id="LGUT01001253">
    <property type="protein sequence ID" value="KOG89321.1"/>
    <property type="molecule type" value="Genomic_DNA"/>
</dbReference>
<evidence type="ECO:0000256" key="1">
    <source>
        <dbReference type="SAM" id="MobiDB-lite"/>
    </source>
</evidence>
<gene>
    <name evidence="2" type="ORF">ADK38_14945</name>
</gene>
<sequence length="319" mass="32158">MRAGTGRAPEAQGVIDPGHLALEAGREIVAVPGGVGGGLRAGAPMPARAGGDSGSGSGPGPGSVVGTSVSDTSVASTSVARYSASASALGHSKMRVLGSEHPNRRWRARFISIDVTEFMPRSKKPCRGSSSSSESAPSAAAASASTWPTRASCRASGSSAASSRRRAMAWSVVGVAAGSAASASSPGRAPASTVSATPESAAVAAPLSAPPASQYLLCCQGYAGVSTTRPPAGYMPAQSTGTPCACRAPSESSMTAKSSPPRRRDGTRRPMAPRSRRSCSMKVSSSGWGEISTKVSKPSAAMARTAVENRTRSRRLRPQ</sequence>
<proteinExistence type="predicted"/>
<evidence type="ECO:0000313" key="3">
    <source>
        <dbReference type="Proteomes" id="UP000037020"/>
    </source>
</evidence>